<keyword evidence="13" id="KW-1185">Reference proteome</keyword>
<comment type="catalytic activity">
    <reaction evidence="8">
        <text>[GlcNAc-(1-&gt;4)-Mur2Ac(oyl-L-Ala-gamma-D-Glu-L-Lys-D-Ala-D-Ala)](n)-di-trans,octa-cis-undecaprenyl diphosphate + beta-D-GlcNAc-(1-&gt;4)-Mur2Ac(oyl-L-Ala-gamma-D-Glu-L-Lys-D-Ala-D-Ala)-di-trans,octa-cis-undecaprenyl diphosphate = [GlcNAc-(1-&gt;4)-Mur2Ac(oyl-L-Ala-gamma-D-Glu-L-Lys-D-Ala-D-Ala)](n+1)-di-trans,octa-cis-undecaprenyl diphosphate + di-trans,octa-cis-undecaprenyl diphosphate + H(+)</text>
        <dbReference type="Rhea" id="RHEA:23708"/>
        <dbReference type="Rhea" id="RHEA-COMP:9602"/>
        <dbReference type="Rhea" id="RHEA-COMP:9603"/>
        <dbReference type="ChEBI" id="CHEBI:15378"/>
        <dbReference type="ChEBI" id="CHEBI:58405"/>
        <dbReference type="ChEBI" id="CHEBI:60033"/>
        <dbReference type="ChEBI" id="CHEBI:78435"/>
        <dbReference type="EC" id="2.4.99.28"/>
    </reaction>
</comment>
<feature type="domain" description="Penicillin-binding protein transpeptidase" evidence="10">
    <location>
        <begin position="344"/>
        <end position="584"/>
    </location>
</feature>
<keyword evidence="1 12" id="KW-0121">Carboxypeptidase</keyword>
<dbReference type="GO" id="GO:0008658">
    <property type="term" value="F:penicillin binding"/>
    <property type="evidence" value="ECO:0007669"/>
    <property type="project" value="InterPro"/>
</dbReference>
<reference evidence="12 13" key="1">
    <citation type="submission" date="2019-03" db="EMBL/GenBank/DDBJ databases">
        <title>Genomic Encyclopedia of Type Strains, Phase IV (KMG-IV): sequencing the most valuable type-strain genomes for metagenomic binning, comparative biology and taxonomic classification.</title>
        <authorList>
            <person name="Goeker M."/>
        </authorList>
    </citation>
    <scope>NUCLEOTIDE SEQUENCE [LARGE SCALE GENOMIC DNA]</scope>
    <source>
        <strain evidence="12 13">DSM 45934</strain>
    </source>
</reference>
<evidence type="ECO:0000256" key="3">
    <source>
        <dbReference type="ARBA" id="ARBA00022676"/>
    </source>
</evidence>
<dbReference type="GO" id="GO:0008955">
    <property type="term" value="F:peptidoglycan glycosyltransferase activity"/>
    <property type="evidence" value="ECO:0007669"/>
    <property type="project" value="UniProtKB-EC"/>
</dbReference>
<dbReference type="Gene3D" id="3.40.710.10">
    <property type="entry name" value="DD-peptidase/beta-lactamase superfamily"/>
    <property type="match status" value="1"/>
</dbReference>
<evidence type="ECO:0000256" key="2">
    <source>
        <dbReference type="ARBA" id="ARBA00022670"/>
    </source>
</evidence>
<dbReference type="Proteomes" id="UP000295680">
    <property type="component" value="Unassembled WGS sequence"/>
</dbReference>
<dbReference type="SUPFAM" id="SSF56601">
    <property type="entry name" value="beta-lactamase/transpeptidase-like"/>
    <property type="match status" value="1"/>
</dbReference>
<proteinExistence type="predicted"/>
<evidence type="ECO:0000259" key="11">
    <source>
        <dbReference type="Pfam" id="PF00912"/>
    </source>
</evidence>
<keyword evidence="9" id="KW-0472">Membrane</keyword>
<dbReference type="GO" id="GO:0030288">
    <property type="term" value="C:outer membrane-bounded periplasmic space"/>
    <property type="evidence" value="ECO:0007669"/>
    <property type="project" value="TreeGrafter"/>
</dbReference>
<keyword evidence="5" id="KW-0378">Hydrolase</keyword>
<dbReference type="InterPro" id="IPR001264">
    <property type="entry name" value="Glyco_trans_51"/>
</dbReference>
<keyword evidence="6" id="KW-0511">Multifunctional enzyme</keyword>
<dbReference type="InterPro" id="IPR012338">
    <property type="entry name" value="Beta-lactam/transpept-like"/>
</dbReference>
<dbReference type="InterPro" id="IPR050396">
    <property type="entry name" value="Glycosyltr_51/Transpeptidase"/>
</dbReference>
<protein>
    <submittedName>
        <fullName evidence="12">Membrane peptidoglycan carboxypeptidase</fullName>
    </submittedName>
</protein>
<keyword evidence="9" id="KW-1133">Transmembrane helix</keyword>
<keyword evidence="9" id="KW-0812">Transmembrane</keyword>
<comment type="caution">
    <text evidence="12">The sequence shown here is derived from an EMBL/GenBank/DDBJ whole genome shotgun (WGS) entry which is preliminary data.</text>
</comment>
<dbReference type="GO" id="GO:0009002">
    <property type="term" value="F:serine-type D-Ala-D-Ala carboxypeptidase activity"/>
    <property type="evidence" value="ECO:0007669"/>
    <property type="project" value="UniProtKB-EC"/>
</dbReference>
<dbReference type="InterPro" id="IPR036950">
    <property type="entry name" value="PBP_transglycosylase"/>
</dbReference>
<sequence>MTVEESTPEQSEVEQPDKKEVPRRKRIWRRVRRTCYVLVFLAVAVPVTAFVICYSMWDVPDPADVAAGQNQTITLYYSDGTTELGRIIPASGNRTSVRFQDIPEHVQHAVLAAEDKSFWDNDGFNLAGIVRSAWNNLTGFTGGGSTITQQYIKKATGDDKHSLGRKWRELVLAKKMSDTYTKQDLLTAYLNTVYFGRGANGIQAAARAYFGKDVQQVNVAEAALLAGVIQRPTYWDPDVDRDNAERRWNFVLDQMVDDGWLTRADRAATKFPATLPRDAGQSSAELQIQNQVLAELEERADLPRDEGHQIGYKVVTTIDRATQQSTERATDAVMAGQPDYLRTAVVSVDPNTGGVVAYSGGGNGRGLDYAQTLQEPGTTFGPFVGVAAMLDGMRPDQPVNGWSPQTIGGIPMQNPAGVTCSPCSLRKAMAKPVNTAIASVALRTGTQKVVDAAVQLGIPQELHGKPTMTAKPGDEPDTRIALGMGSTFVRPIDLATAYATLAADGVRTSTHFVKRVEDGAGNVRYREQLSSQQAIPPKVAWSVTDALSEAGDEAHVKAAIRPGTRPYGDAGANAKAWLAGYTRNLATVVWMGSDQLKPIRNKDGKDITPLAEPAAIWRATMAGYAEVSGR</sequence>
<dbReference type="RefSeq" id="WP_132120453.1">
    <property type="nucleotide sequence ID" value="NZ_SLWS01000006.1"/>
</dbReference>
<dbReference type="EMBL" id="SLWS01000006">
    <property type="protein sequence ID" value="TCO56855.1"/>
    <property type="molecule type" value="Genomic_DNA"/>
</dbReference>
<accession>A0A4R2JRP1</accession>
<organism evidence="12 13">
    <name type="scientific">Actinocrispum wychmicini</name>
    <dbReference type="NCBI Taxonomy" id="1213861"/>
    <lineage>
        <taxon>Bacteria</taxon>
        <taxon>Bacillati</taxon>
        <taxon>Actinomycetota</taxon>
        <taxon>Actinomycetes</taxon>
        <taxon>Pseudonocardiales</taxon>
        <taxon>Pseudonocardiaceae</taxon>
        <taxon>Actinocrispum</taxon>
    </lineage>
</organism>
<evidence type="ECO:0000313" key="12">
    <source>
        <dbReference type="EMBL" id="TCO56855.1"/>
    </source>
</evidence>
<dbReference type="Pfam" id="PF00912">
    <property type="entry name" value="Transgly"/>
    <property type="match status" value="1"/>
</dbReference>
<evidence type="ECO:0000256" key="6">
    <source>
        <dbReference type="ARBA" id="ARBA00023268"/>
    </source>
</evidence>
<keyword evidence="2" id="KW-0645">Protease</keyword>
<evidence type="ECO:0000256" key="5">
    <source>
        <dbReference type="ARBA" id="ARBA00022801"/>
    </source>
</evidence>
<evidence type="ECO:0000256" key="9">
    <source>
        <dbReference type="SAM" id="Phobius"/>
    </source>
</evidence>
<evidence type="ECO:0000256" key="8">
    <source>
        <dbReference type="ARBA" id="ARBA00049902"/>
    </source>
</evidence>
<evidence type="ECO:0000313" key="13">
    <source>
        <dbReference type="Proteomes" id="UP000295680"/>
    </source>
</evidence>
<keyword evidence="4" id="KW-0808">Transferase</keyword>
<dbReference type="Gene3D" id="1.10.3810.10">
    <property type="entry name" value="Biosynthetic peptidoglycan transglycosylase-like"/>
    <property type="match status" value="1"/>
</dbReference>
<dbReference type="InterPro" id="IPR023346">
    <property type="entry name" value="Lysozyme-like_dom_sf"/>
</dbReference>
<feature type="domain" description="Glycosyl transferase family 51" evidence="11">
    <location>
        <begin position="90"/>
        <end position="255"/>
    </location>
</feature>
<dbReference type="OrthoDB" id="9766909at2"/>
<keyword evidence="3" id="KW-0328">Glycosyltransferase</keyword>
<comment type="catalytic activity">
    <reaction evidence="7">
        <text>Preferential cleavage: (Ac)2-L-Lys-D-Ala-|-D-Ala. Also transpeptidation of peptidyl-alanyl moieties that are N-acyl substituents of D-alanine.</text>
        <dbReference type="EC" id="3.4.16.4"/>
    </reaction>
</comment>
<dbReference type="AlphaFoldDB" id="A0A4R2JRP1"/>
<dbReference type="Pfam" id="PF00905">
    <property type="entry name" value="Transpeptidase"/>
    <property type="match status" value="1"/>
</dbReference>
<dbReference type="PANTHER" id="PTHR32282">
    <property type="entry name" value="BINDING PROTEIN TRANSPEPTIDASE, PUTATIVE-RELATED"/>
    <property type="match status" value="1"/>
</dbReference>
<dbReference type="PANTHER" id="PTHR32282:SF34">
    <property type="entry name" value="PENICILLIN-BINDING PROTEIN 1A"/>
    <property type="match status" value="1"/>
</dbReference>
<dbReference type="SUPFAM" id="SSF53955">
    <property type="entry name" value="Lysozyme-like"/>
    <property type="match status" value="1"/>
</dbReference>
<dbReference type="GO" id="GO:0009252">
    <property type="term" value="P:peptidoglycan biosynthetic process"/>
    <property type="evidence" value="ECO:0007669"/>
    <property type="project" value="TreeGrafter"/>
</dbReference>
<evidence type="ECO:0000256" key="7">
    <source>
        <dbReference type="ARBA" id="ARBA00034000"/>
    </source>
</evidence>
<evidence type="ECO:0000256" key="1">
    <source>
        <dbReference type="ARBA" id="ARBA00022645"/>
    </source>
</evidence>
<evidence type="ECO:0000256" key="4">
    <source>
        <dbReference type="ARBA" id="ARBA00022679"/>
    </source>
</evidence>
<dbReference type="GO" id="GO:0006508">
    <property type="term" value="P:proteolysis"/>
    <property type="evidence" value="ECO:0007669"/>
    <property type="project" value="UniProtKB-KW"/>
</dbReference>
<feature type="transmembrane region" description="Helical" evidence="9">
    <location>
        <begin position="34"/>
        <end position="57"/>
    </location>
</feature>
<name>A0A4R2JRP1_9PSEU</name>
<dbReference type="InterPro" id="IPR001460">
    <property type="entry name" value="PCN-bd_Tpept"/>
</dbReference>
<evidence type="ECO:0000259" key="10">
    <source>
        <dbReference type="Pfam" id="PF00905"/>
    </source>
</evidence>
<gene>
    <name evidence="12" type="ORF">EV192_106330</name>
</gene>